<organism evidence="1 2">
    <name type="scientific">Mucuna pruriens</name>
    <name type="common">Velvet bean</name>
    <name type="synonym">Dolichos pruriens</name>
    <dbReference type="NCBI Taxonomy" id="157652"/>
    <lineage>
        <taxon>Eukaryota</taxon>
        <taxon>Viridiplantae</taxon>
        <taxon>Streptophyta</taxon>
        <taxon>Embryophyta</taxon>
        <taxon>Tracheophyta</taxon>
        <taxon>Spermatophyta</taxon>
        <taxon>Magnoliopsida</taxon>
        <taxon>eudicotyledons</taxon>
        <taxon>Gunneridae</taxon>
        <taxon>Pentapetalae</taxon>
        <taxon>rosids</taxon>
        <taxon>fabids</taxon>
        <taxon>Fabales</taxon>
        <taxon>Fabaceae</taxon>
        <taxon>Papilionoideae</taxon>
        <taxon>50 kb inversion clade</taxon>
        <taxon>NPAAA clade</taxon>
        <taxon>indigoferoid/millettioid clade</taxon>
        <taxon>Phaseoleae</taxon>
        <taxon>Mucuna</taxon>
    </lineage>
</organism>
<dbReference type="AlphaFoldDB" id="A0A371HS49"/>
<evidence type="ECO:0000313" key="1">
    <source>
        <dbReference type="EMBL" id="RDY05606.1"/>
    </source>
</evidence>
<protein>
    <submittedName>
        <fullName evidence="1">Uncharacterized protein</fullName>
    </submittedName>
</protein>
<accession>A0A371HS49</accession>
<gene>
    <name evidence="1" type="ORF">CR513_10551</name>
</gene>
<comment type="caution">
    <text evidence="1">The sequence shown here is derived from an EMBL/GenBank/DDBJ whole genome shotgun (WGS) entry which is preliminary data.</text>
</comment>
<name>A0A371HS49_MUCPR</name>
<evidence type="ECO:0000313" key="2">
    <source>
        <dbReference type="Proteomes" id="UP000257109"/>
    </source>
</evidence>
<dbReference type="Proteomes" id="UP000257109">
    <property type="component" value="Unassembled WGS sequence"/>
</dbReference>
<sequence length="72" mass="7867">MIAKYSNAHPKGVGHIASRCPNKRAMIMMDNEEVESESSNDDEMPPLTDCSDVEVVEPVDGVVLVTRHALSI</sequence>
<feature type="non-terminal residue" evidence="1">
    <location>
        <position position="1"/>
    </location>
</feature>
<proteinExistence type="predicted"/>
<dbReference type="EMBL" id="QJKJ01001846">
    <property type="protein sequence ID" value="RDY05606.1"/>
    <property type="molecule type" value="Genomic_DNA"/>
</dbReference>
<reference evidence="1" key="1">
    <citation type="submission" date="2018-05" db="EMBL/GenBank/DDBJ databases">
        <title>Draft genome of Mucuna pruriens seed.</title>
        <authorList>
            <person name="Nnadi N.E."/>
            <person name="Vos R."/>
            <person name="Hasami M.H."/>
            <person name="Devisetty U.K."/>
            <person name="Aguiy J.C."/>
        </authorList>
    </citation>
    <scope>NUCLEOTIDE SEQUENCE [LARGE SCALE GENOMIC DNA]</scope>
    <source>
        <strain evidence="1">JCA_2017</strain>
    </source>
</reference>
<keyword evidence="2" id="KW-1185">Reference proteome</keyword>